<sequence length="376" mass="39525">MNDAALTLSRAAGIRASLHRAALHYGGGLVLHTASSGSVASLEALYLRLEEAGQCGTGEVRINCAYLNGYAAEQIVDEALKAIGQIDWSQGAHALFDSLGALIAPYGAPVRTLIDSALHDLRARQLGISVAALYGAAQRAQAPSWRTNQTLFWSSDDAMLARAAQYLDRGFRDLKLRVGVAHFDDDLRRIDLLHSRFGARLTLSVDANGQWRPEDCATRFAALAARGVDYVEQPIAAGDWDALRDVARASPITLMLDESLQSAADIDALCALAGLPVAAHLKLLKLGGIAATVAAARKLQAAGVALMIGQMNEGALATAAALQACCACGPRWAELYGADGLVDDPARGIVYRDGGVNVTDPHGLGVSFDAALTTTL</sequence>
<dbReference type="SUPFAM" id="SSF51604">
    <property type="entry name" value="Enolase C-terminal domain-like"/>
    <property type="match status" value="1"/>
</dbReference>
<proteinExistence type="predicted"/>
<comment type="caution">
    <text evidence="3">The sequence shown here is derived from an EMBL/GenBank/DDBJ whole genome shotgun (WGS) entry which is preliminary data.</text>
</comment>
<dbReference type="InterPro" id="IPR036849">
    <property type="entry name" value="Enolase-like_C_sf"/>
</dbReference>
<organism evidence="3 4">
    <name type="scientific">Paraburkholderia tropica</name>
    <dbReference type="NCBI Taxonomy" id="92647"/>
    <lineage>
        <taxon>Bacteria</taxon>
        <taxon>Pseudomonadati</taxon>
        <taxon>Pseudomonadota</taxon>
        <taxon>Betaproteobacteria</taxon>
        <taxon>Burkholderiales</taxon>
        <taxon>Burkholderiaceae</taxon>
        <taxon>Paraburkholderia</taxon>
    </lineage>
</organism>
<dbReference type="PANTHER" id="PTHR48073:SF2">
    <property type="entry name" value="O-SUCCINYLBENZOATE SYNTHASE"/>
    <property type="match status" value="1"/>
</dbReference>
<dbReference type="GO" id="GO:0003824">
    <property type="term" value="F:catalytic activity"/>
    <property type="evidence" value="ECO:0007669"/>
    <property type="project" value="UniProtKB-ARBA"/>
</dbReference>
<protein>
    <submittedName>
        <fullName evidence="3">L-alanine-DL-glutamate epimerase</fullName>
    </submittedName>
</protein>
<dbReference type="InterPro" id="IPR018110">
    <property type="entry name" value="Mandel_Rmase/mucon_lact_enz_CS"/>
</dbReference>
<dbReference type="InterPro" id="IPR013342">
    <property type="entry name" value="Mandelate_racemase_C"/>
</dbReference>
<dbReference type="SFLD" id="SFLDS00001">
    <property type="entry name" value="Enolase"/>
    <property type="match status" value="1"/>
</dbReference>
<dbReference type="Proteomes" id="UP000183529">
    <property type="component" value="Unassembled WGS sequence"/>
</dbReference>
<dbReference type="PANTHER" id="PTHR48073">
    <property type="entry name" value="O-SUCCINYLBENZOATE SYNTHASE-RELATED"/>
    <property type="match status" value="1"/>
</dbReference>
<dbReference type="AlphaFoldDB" id="A0AAQ1GJ91"/>
<accession>A0AAQ1GJ91</accession>
<dbReference type="Gene3D" id="3.20.20.120">
    <property type="entry name" value="Enolase-like C-terminal domain"/>
    <property type="match status" value="1"/>
</dbReference>
<dbReference type="InterPro" id="IPR029017">
    <property type="entry name" value="Enolase-like_N"/>
</dbReference>
<evidence type="ECO:0000313" key="4">
    <source>
        <dbReference type="Proteomes" id="UP000183529"/>
    </source>
</evidence>
<keyword evidence="1" id="KW-0479">Metal-binding</keyword>
<dbReference type="InterPro" id="IPR029065">
    <property type="entry name" value="Enolase_C-like"/>
</dbReference>
<evidence type="ECO:0000313" key="3">
    <source>
        <dbReference type="EMBL" id="SEK01488.1"/>
    </source>
</evidence>
<dbReference type="SMART" id="SM00922">
    <property type="entry name" value="MR_MLE"/>
    <property type="match status" value="1"/>
</dbReference>
<dbReference type="PROSITE" id="PS00909">
    <property type="entry name" value="MR_MLE_2"/>
    <property type="match status" value="1"/>
</dbReference>
<dbReference type="SUPFAM" id="SSF54826">
    <property type="entry name" value="Enolase N-terminal domain-like"/>
    <property type="match status" value="1"/>
</dbReference>
<dbReference type="EMBL" id="FNZM01000013">
    <property type="protein sequence ID" value="SEK01488.1"/>
    <property type="molecule type" value="Genomic_DNA"/>
</dbReference>
<reference evidence="3 4" key="1">
    <citation type="submission" date="2016-10" db="EMBL/GenBank/DDBJ databases">
        <authorList>
            <person name="Varghese N."/>
            <person name="Submissions S."/>
        </authorList>
    </citation>
    <scope>NUCLEOTIDE SEQUENCE [LARGE SCALE GENOMIC DNA]</scope>
    <source>
        <strain evidence="3 4">LMG 22274</strain>
    </source>
</reference>
<dbReference type="Gene3D" id="3.30.390.10">
    <property type="entry name" value="Enolase-like, N-terminal domain"/>
    <property type="match status" value="1"/>
</dbReference>
<gene>
    <name evidence="3" type="ORF">SAMN05216550_11353</name>
</gene>
<name>A0AAQ1GJ91_9BURK</name>
<dbReference type="GO" id="GO:0009063">
    <property type="term" value="P:amino acid catabolic process"/>
    <property type="evidence" value="ECO:0007669"/>
    <property type="project" value="InterPro"/>
</dbReference>
<evidence type="ECO:0000256" key="1">
    <source>
        <dbReference type="ARBA" id="ARBA00022723"/>
    </source>
</evidence>
<evidence type="ECO:0000259" key="2">
    <source>
        <dbReference type="SMART" id="SM00922"/>
    </source>
</evidence>
<dbReference type="RefSeq" id="WP_208490353.1">
    <property type="nucleotide sequence ID" value="NZ_CADFGN010000001.1"/>
</dbReference>
<dbReference type="Pfam" id="PF13378">
    <property type="entry name" value="MR_MLE_C"/>
    <property type="match status" value="1"/>
</dbReference>
<dbReference type="GO" id="GO:0046872">
    <property type="term" value="F:metal ion binding"/>
    <property type="evidence" value="ECO:0007669"/>
    <property type="project" value="UniProtKB-KW"/>
</dbReference>
<feature type="domain" description="Mandelate racemase/muconate lactonizing enzyme C-terminal" evidence="2">
    <location>
        <begin position="156"/>
        <end position="253"/>
    </location>
</feature>